<feature type="transmembrane region" description="Helical" evidence="1">
    <location>
        <begin position="28"/>
        <end position="46"/>
    </location>
</feature>
<reference evidence="2 3" key="1">
    <citation type="submission" date="2014-11" db="EMBL/GenBank/DDBJ databases">
        <title>Complete genome sequence and analysis of Lactobacillus hokkaidonensis LOOC260T.</title>
        <authorList>
            <person name="Tanizawa Y."/>
            <person name="Tohno M."/>
            <person name="Kaminuma E."/>
            <person name="Nakamura Y."/>
            <person name="Arita M."/>
        </authorList>
    </citation>
    <scope>NUCLEOTIDE SEQUENCE [LARGE SCALE GENOMIC DNA]</scope>
    <source>
        <strain evidence="2 3">LOOC260</strain>
    </source>
</reference>
<dbReference type="KEGG" id="lho:LOOC260_100450"/>
<organism evidence="2 3">
    <name type="scientific">Paucilactobacillus hokkaidonensis JCM 18461</name>
    <dbReference type="NCBI Taxonomy" id="1291742"/>
    <lineage>
        <taxon>Bacteria</taxon>
        <taxon>Bacillati</taxon>
        <taxon>Bacillota</taxon>
        <taxon>Bacilli</taxon>
        <taxon>Lactobacillales</taxon>
        <taxon>Lactobacillaceae</taxon>
        <taxon>Paucilactobacillus</taxon>
    </lineage>
</organism>
<dbReference type="Proteomes" id="UP000031620">
    <property type="component" value="Chromosome"/>
</dbReference>
<dbReference type="AlphaFoldDB" id="A0A0A1GUF4"/>
<dbReference type="EMBL" id="AP014680">
    <property type="protein sequence ID" value="BAP84624.1"/>
    <property type="molecule type" value="Genomic_DNA"/>
</dbReference>
<evidence type="ECO:0000256" key="1">
    <source>
        <dbReference type="SAM" id="Phobius"/>
    </source>
</evidence>
<dbReference type="HOGENOM" id="CLU_3100168_0_0_9"/>
<gene>
    <name evidence="2" type="ORF">LOOC260_100450</name>
</gene>
<keyword evidence="1" id="KW-0472">Membrane</keyword>
<sequence length="51" mass="6055">MRIIHLIELIIYLIGLVGMINMHMDFAMYMMFTGMILHSVSCLLWPNKNKR</sequence>
<evidence type="ECO:0000313" key="2">
    <source>
        <dbReference type="EMBL" id="BAP84624.1"/>
    </source>
</evidence>
<protein>
    <submittedName>
        <fullName evidence="2">Uncharacterized protein</fullName>
    </submittedName>
</protein>
<dbReference type="STRING" id="1291742.LOOC260_100450"/>
<keyword evidence="1" id="KW-0812">Transmembrane</keyword>
<keyword evidence="1" id="KW-1133">Transmembrane helix</keyword>
<feature type="transmembrane region" description="Helical" evidence="1">
    <location>
        <begin position="5"/>
        <end position="22"/>
    </location>
</feature>
<name>A0A0A1GUF4_9LACO</name>
<proteinExistence type="predicted"/>
<evidence type="ECO:0000313" key="3">
    <source>
        <dbReference type="Proteomes" id="UP000031620"/>
    </source>
</evidence>
<accession>A0A0A1GUF4</accession>